<evidence type="ECO:0000313" key="1">
    <source>
        <dbReference type="EMBL" id="JAH25079.1"/>
    </source>
</evidence>
<dbReference type="AlphaFoldDB" id="A0A0E9R7I3"/>
<organism evidence="1">
    <name type="scientific">Anguilla anguilla</name>
    <name type="common">European freshwater eel</name>
    <name type="synonym">Muraena anguilla</name>
    <dbReference type="NCBI Taxonomy" id="7936"/>
    <lineage>
        <taxon>Eukaryota</taxon>
        <taxon>Metazoa</taxon>
        <taxon>Chordata</taxon>
        <taxon>Craniata</taxon>
        <taxon>Vertebrata</taxon>
        <taxon>Euteleostomi</taxon>
        <taxon>Actinopterygii</taxon>
        <taxon>Neopterygii</taxon>
        <taxon>Teleostei</taxon>
        <taxon>Anguilliformes</taxon>
        <taxon>Anguillidae</taxon>
        <taxon>Anguilla</taxon>
    </lineage>
</organism>
<reference evidence="1" key="1">
    <citation type="submission" date="2014-11" db="EMBL/GenBank/DDBJ databases">
        <authorList>
            <person name="Amaro Gonzalez C."/>
        </authorList>
    </citation>
    <scope>NUCLEOTIDE SEQUENCE</scope>
</reference>
<dbReference type="EMBL" id="GBXM01083498">
    <property type="protein sequence ID" value="JAH25079.1"/>
    <property type="molecule type" value="Transcribed_RNA"/>
</dbReference>
<name>A0A0E9R7I3_ANGAN</name>
<proteinExistence type="predicted"/>
<sequence length="32" mass="3563">MVSVTQRRISPVVRKPEAPNVPVWSYSVTAHA</sequence>
<protein>
    <submittedName>
        <fullName evidence="1">Uncharacterized protein</fullName>
    </submittedName>
</protein>
<reference evidence="1" key="2">
    <citation type="journal article" date="2015" name="Fish Shellfish Immunol.">
        <title>Early steps in the European eel (Anguilla anguilla)-Vibrio vulnificus interaction in the gills: Role of the RtxA13 toxin.</title>
        <authorList>
            <person name="Callol A."/>
            <person name="Pajuelo D."/>
            <person name="Ebbesson L."/>
            <person name="Teles M."/>
            <person name="MacKenzie S."/>
            <person name="Amaro C."/>
        </authorList>
    </citation>
    <scope>NUCLEOTIDE SEQUENCE</scope>
</reference>
<accession>A0A0E9R7I3</accession>